<accession>F7ZCK1</accession>
<dbReference type="KEGG" id="rli:RLO149_c012300"/>
<keyword evidence="3" id="KW-1185">Reference proteome</keyword>
<dbReference type="Proteomes" id="UP000001353">
    <property type="component" value="Chromosome"/>
</dbReference>
<dbReference type="EMBL" id="CP002623">
    <property type="protein sequence ID" value="AEI93232.1"/>
    <property type="molecule type" value="Genomic_DNA"/>
</dbReference>
<evidence type="ECO:0000313" key="3">
    <source>
        <dbReference type="Proteomes" id="UP000001353"/>
    </source>
</evidence>
<evidence type="ECO:0000313" key="2">
    <source>
        <dbReference type="EMBL" id="AEI93232.1"/>
    </source>
</evidence>
<dbReference type="AlphaFoldDB" id="F7ZCK1"/>
<protein>
    <submittedName>
        <fullName evidence="2">Uncharacterized protein</fullName>
    </submittedName>
</protein>
<feature type="transmembrane region" description="Helical" evidence="1">
    <location>
        <begin position="51"/>
        <end position="75"/>
    </location>
</feature>
<organism evidence="2 3">
    <name type="scientific">Roseobacter litoralis (strain ATCC 49566 / DSM 6996 / JCM 21268 / NBRC 15278 / OCh 149)</name>
    <dbReference type="NCBI Taxonomy" id="391595"/>
    <lineage>
        <taxon>Bacteria</taxon>
        <taxon>Pseudomonadati</taxon>
        <taxon>Pseudomonadota</taxon>
        <taxon>Alphaproteobacteria</taxon>
        <taxon>Rhodobacterales</taxon>
        <taxon>Roseobacteraceae</taxon>
        <taxon>Roseobacter</taxon>
    </lineage>
</organism>
<keyword evidence="1" id="KW-0812">Transmembrane</keyword>
<name>F7ZCK1_ROSLO</name>
<dbReference type="RefSeq" id="WP_013961170.1">
    <property type="nucleotide sequence ID" value="NC_015730.1"/>
</dbReference>
<dbReference type="OrthoDB" id="7866534at2"/>
<gene>
    <name evidence="2" type="ordered locus">RLO149_c012300</name>
</gene>
<reference evidence="2 3" key="1">
    <citation type="journal article" date="2011" name="BMC Genomics">
        <title>Comparative genome analysis and genome-guided physiological analysis of Roseobacter litoralis.</title>
        <authorList>
            <person name="Kalhoefer D."/>
            <person name="Thole S."/>
            <person name="Voget S."/>
            <person name="Lehmann R."/>
            <person name="Liesegang H."/>
            <person name="Wollher A."/>
            <person name="Daniel R."/>
            <person name="Simon M."/>
            <person name="Brinkhoff T."/>
        </authorList>
    </citation>
    <scope>NUCLEOTIDE SEQUENCE [LARGE SCALE GENOMIC DNA]</scope>
    <source>
        <strain evidence="3">ATCC 49566 / DSM 6996 / JCM 21268 / NBRC 15278 / OCh 149</strain>
    </source>
</reference>
<evidence type="ECO:0000256" key="1">
    <source>
        <dbReference type="SAM" id="Phobius"/>
    </source>
</evidence>
<proteinExistence type="predicted"/>
<dbReference type="STRING" id="391595.RLO149_c012300"/>
<sequence>MSDTFTQFERRLDTLERKHRALANGYVAGVNPDGLITIAPKAERSGLMVRFGVAVAFGFVAFKAMAVAVIGPATYQGRIDTLASGNTFEKVCAWVMQADPVSQKVATFLLATVG</sequence>
<keyword evidence="1" id="KW-0472">Membrane</keyword>
<dbReference type="HOGENOM" id="CLU_153188_0_0_5"/>
<dbReference type="eggNOG" id="ENOG50334GT">
    <property type="taxonomic scope" value="Bacteria"/>
</dbReference>
<keyword evidence="1" id="KW-1133">Transmembrane helix</keyword>